<dbReference type="Gene3D" id="2.60.40.10">
    <property type="entry name" value="Immunoglobulins"/>
    <property type="match status" value="1"/>
</dbReference>
<dbReference type="WBParaSite" id="ECPE_0000013201-mRNA-1">
    <property type="protein sequence ID" value="ECPE_0000013201-mRNA-1"/>
    <property type="gene ID" value="ECPE_0000013201"/>
</dbReference>
<reference evidence="1 2" key="2">
    <citation type="submission" date="2018-11" db="EMBL/GenBank/DDBJ databases">
        <authorList>
            <consortium name="Pathogen Informatics"/>
        </authorList>
    </citation>
    <scope>NUCLEOTIDE SEQUENCE [LARGE SCALE GENOMIC DNA]</scope>
    <source>
        <strain evidence="1 2">Egypt</strain>
    </source>
</reference>
<proteinExistence type="predicted"/>
<reference evidence="3" key="1">
    <citation type="submission" date="2016-06" db="UniProtKB">
        <authorList>
            <consortium name="WormBaseParasite"/>
        </authorList>
    </citation>
    <scope>IDENTIFICATION</scope>
</reference>
<dbReference type="EMBL" id="UZAN01000358">
    <property type="protein sequence ID" value="VDP19132.1"/>
    <property type="molecule type" value="Genomic_DNA"/>
</dbReference>
<dbReference type="Proteomes" id="UP000272942">
    <property type="component" value="Unassembled WGS sequence"/>
</dbReference>
<dbReference type="SUPFAM" id="SSF48726">
    <property type="entry name" value="Immunoglobulin"/>
    <property type="match status" value="1"/>
</dbReference>
<evidence type="ECO:0000313" key="2">
    <source>
        <dbReference type="Proteomes" id="UP000272942"/>
    </source>
</evidence>
<evidence type="ECO:0000313" key="1">
    <source>
        <dbReference type="EMBL" id="VDP19132.1"/>
    </source>
</evidence>
<accession>A0A182ZZJ8</accession>
<sequence length="89" mass="9870">MSLDLGPYANPPVTSMSWFVNGLPLLLEPTDKSELEGVFASGRNGELLALHRITRKHMANYTVVATNPEAESKAIFFLNVTCELHHQMT</sequence>
<dbReference type="CDD" id="cd00096">
    <property type="entry name" value="Ig"/>
    <property type="match status" value="1"/>
</dbReference>
<dbReference type="InterPro" id="IPR013783">
    <property type="entry name" value="Ig-like_fold"/>
</dbReference>
<keyword evidence="2" id="KW-1185">Reference proteome</keyword>
<name>A0A182ZZJ8_9TREM</name>
<organism evidence="3">
    <name type="scientific">Echinostoma caproni</name>
    <dbReference type="NCBI Taxonomy" id="27848"/>
    <lineage>
        <taxon>Eukaryota</taxon>
        <taxon>Metazoa</taxon>
        <taxon>Spiralia</taxon>
        <taxon>Lophotrochozoa</taxon>
        <taxon>Platyhelminthes</taxon>
        <taxon>Trematoda</taxon>
        <taxon>Digenea</taxon>
        <taxon>Plagiorchiida</taxon>
        <taxon>Echinostomata</taxon>
        <taxon>Echinostomatoidea</taxon>
        <taxon>Echinostomatidae</taxon>
        <taxon>Echinostoma</taxon>
    </lineage>
</organism>
<protein>
    <submittedName>
        <fullName evidence="3">Ig_GlcNase domain-containing protein</fullName>
    </submittedName>
</protein>
<dbReference type="OrthoDB" id="10028801at2759"/>
<dbReference type="InterPro" id="IPR036179">
    <property type="entry name" value="Ig-like_dom_sf"/>
</dbReference>
<evidence type="ECO:0000313" key="3">
    <source>
        <dbReference type="WBParaSite" id="ECPE_0000013201-mRNA-1"/>
    </source>
</evidence>
<gene>
    <name evidence="1" type="ORF">ECPE_LOCUS133</name>
</gene>
<dbReference type="AlphaFoldDB" id="A0A182ZZJ8"/>